<feature type="region of interest" description="Disordered" evidence="1">
    <location>
        <begin position="729"/>
        <end position="758"/>
    </location>
</feature>
<feature type="compositionally biased region" description="Basic residues" evidence="1">
    <location>
        <begin position="734"/>
        <end position="746"/>
    </location>
</feature>
<dbReference type="EMBL" id="JARKIK010000098">
    <property type="protein sequence ID" value="KAK8721695.1"/>
    <property type="molecule type" value="Genomic_DNA"/>
</dbReference>
<sequence>MPPREAAAGARDAMPPREAAAGASDAMPPREAAGGASDAMPPREAAAGARDAMPPREAAGGARELMDISGIESSGEERKKKRKRTSVDSPSLAITDVAGPSLATPDVASPSLATPDVVTRYCRARGSKKLKVDNSSVTIPSLATPDVASDSLATSRVARRGVATPRVATPDVDMSAVTISADASSAVPGTSTSDNATDINISGVDSVSDRNISSAIKRVSLLKKVTHKVSENFMVFMENTNFDLILSSVCCLKCFSNNIVFTFDHHHLETTVSAYCPECKNNVFVMKPRVHKDMNVATGRMVYAEMCTGGGYASFSRRTAMCNLPSLSFKTFSKYTALITDASVQSCKQIMAESREVIVREYGKLDIVPDPSGILDIDVTYDGTWHKRGHHSNLGIGVTIDAVTKLVIDYQIMCKFCFLCTFFECRLKSKKISEEQYEQWTENHKSVCCKNFTGSSGSMEAEAAILIWQRSLESNLRYKTVVCDGDSSTYKGLVELNNGAGPYRGVQVVKEECINHYSKRLKNRLTNLVKSHYNEKELKTGKKRKQFDLKKGMLTDFIIDKLAGYFQKNLRNHVDTDVVRMRNGILASFFHCSSSDTNPQHHLCPTGPNSWCFYQKAVAANITPPSHNTMKVHFQLDPAYFKEVHDIYKELTTDDMMTRCLKGRTQNPNESLHQRIWSYCNKALNRNKWQADFSASQAIAEYNAGYERSCLDIPLGFGRSLVTQRKLQAMDKRMQRKKPPKSKKRRLAMDTSYEPGGH</sequence>
<gene>
    <name evidence="3" type="ORF">OTU49_012515</name>
</gene>
<keyword evidence="4" id="KW-1185">Reference proteome</keyword>
<evidence type="ECO:0000313" key="3">
    <source>
        <dbReference type="EMBL" id="KAK8721695.1"/>
    </source>
</evidence>
<feature type="region of interest" description="Disordered" evidence="1">
    <location>
        <begin position="1"/>
        <end position="112"/>
    </location>
</feature>
<dbReference type="Pfam" id="PF20700">
    <property type="entry name" value="Mutator"/>
    <property type="match status" value="1"/>
</dbReference>
<dbReference type="PANTHER" id="PTHR33309:SF3">
    <property type="entry name" value="CCHC-TYPE DOMAIN-CONTAINING PROTEIN"/>
    <property type="match status" value="1"/>
</dbReference>
<dbReference type="AlphaFoldDB" id="A0AAW0VXM4"/>
<dbReference type="Proteomes" id="UP001445076">
    <property type="component" value="Unassembled WGS sequence"/>
</dbReference>
<evidence type="ECO:0000259" key="2">
    <source>
        <dbReference type="Pfam" id="PF20700"/>
    </source>
</evidence>
<evidence type="ECO:0000313" key="4">
    <source>
        <dbReference type="Proteomes" id="UP001445076"/>
    </source>
</evidence>
<evidence type="ECO:0000256" key="1">
    <source>
        <dbReference type="SAM" id="MobiDB-lite"/>
    </source>
</evidence>
<feature type="domain" description="Mutator-like transposase" evidence="2">
    <location>
        <begin position="268"/>
        <end position="612"/>
    </location>
</feature>
<dbReference type="InterPro" id="IPR049012">
    <property type="entry name" value="Mutator_transp_dom"/>
</dbReference>
<reference evidence="3 4" key="1">
    <citation type="journal article" date="2024" name="BMC Genomics">
        <title>Genome assembly of redclaw crayfish (Cherax quadricarinatus) provides insights into its immune adaptation and hypoxia tolerance.</title>
        <authorList>
            <person name="Liu Z."/>
            <person name="Zheng J."/>
            <person name="Li H."/>
            <person name="Fang K."/>
            <person name="Wang S."/>
            <person name="He J."/>
            <person name="Zhou D."/>
            <person name="Weng S."/>
            <person name="Chi M."/>
            <person name="Gu Z."/>
            <person name="He J."/>
            <person name="Li F."/>
            <person name="Wang M."/>
        </authorList>
    </citation>
    <scope>NUCLEOTIDE SEQUENCE [LARGE SCALE GENOMIC DNA]</scope>
    <source>
        <strain evidence="3">ZL_2023a</strain>
    </source>
</reference>
<name>A0AAW0VXM4_CHEQU</name>
<comment type="caution">
    <text evidence="3">The sequence shown here is derived from an EMBL/GenBank/DDBJ whole genome shotgun (WGS) entry which is preliminary data.</text>
</comment>
<protein>
    <recommendedName>
        <fullName evidence="2">Mutator-like transposase domain-containing protein</fullName>
    </recommendedName>
</protein>
<accession>A0AAW0VXM4</accession>
<organism evidence="3 4">
    <name type="scientific">Cherax quadricarinatus</name>
    <name type="common">Australian red claw crayfish</name>
    <dbReference type="NCBI Taxonomy" id="27406"/>
    <lineage>
        <taxon>Eukaryota</taxon>
        <taxon>Metazoa</taxon>
        <taxon>Ecdysozoa</taxon>
        <taxon>Arthropoda</taxon>
        <taxon>Crustacea</taxon>
        <taxon>Multicrustacea</taxon>
        <taxon>Malacostraca</taxon>
        <taxon>Eumalacostraca</taxon>
        <taxon>Eucarida</taxon>
        <taxon>Decapoda</taxon>
        <taxon>Pleocyemata</taxon>
        <taxon>Astacidea</taxon>
        <taxon>Parastacoidea</taxon>
        <taxon>Parastacidae</taxon>
        <taxon>Cherax</taxon>
    </lineage>
</organism>
<dbReference type="PANTHER" id="PTHR33309">
    <property type="entry name" value="KERATIN, ULTRA HIGH-SULFUR MATRIX PROTEIN-LIKE"/>
    <property type="match status" value="1"/>
</dbReference>
<proteinExistence type="predicted"/>